<dbReference type="SUPFAM" id="SSF52402">
    <property type="entry name" value="Adenine nucleotide alpha hydrolases-like"/>
    <property type="match status" value="2"/>
</dbReference>
<dbReference type="RefSeq" id="WP_054360455.1">
    <property type="nucleotide sequence ID" value="NZ_JAPCYQ010000001.1"/>
</dbReference>
<dbReference type="AlphaFoldDB" id="A0A0P6WHR8"/>
<dbReference type="InterPro" id="IPR006016">
    <property type="entry name" value="UspA"/>
</dbReference>
<reference evidence="3 4" key="2">
    <citation type="submission" date="2015-10" db="EMBL/GenBank/DDBJ databases">
        <title>Draft Genome Sequence of Prosthecomicrobium hirschii ATCC 27832.</title>
        <authorList>
            <person name="Daniel J."/>
            <person name="Givan S.A."/>
            <person name="Brun Y.V."/>
            <person name="Brown P.J."/>
        </authorList>
    </citation>
    <scope>NUCLEOTIDE SEQUENCE [LARGE SCALE GENOMIC DNA]</scope>
    <source>
        <strain evidence="3 4">16</strain>
    </source>
</reference>
<reference evidence="3 4" key="1">
    <citation type="submission" date="2015-09" db="EMBL/GenBank/DDBJ databases">
        <authorList>
            <person name="Jackson K.R."/>
            <person name="Lunt B.L."/>
            <person name="Fisher J.N.B."/>
            <person name="Gardner A.V."/>
            <person name="Bailey M.E."/>
            <person name="Deus L.M."/>
            <person name="Earl A.S."/>
            <person name="Gibby P.D."/>
            <person name="Hartmann K.A."/>
            <person name="Liu J.E."/>
            <person name="Manci A.M."/>
            <person name="Nielsen D.A."/>
            <person name="Solomon M.B."/>
            <person name="Breakwell D.P."/>
            <person name="Burnett S.H."/>
            <person name="Grose J.H."/>
        </authorList>
    </citation>
    <scope>NUCLEOTIDE SEQUENCE [LARGE SCALE GENOMIC DNA]</scope>
    <source>
        <strain evidence="3 4">16</strain>
    </source>
</reference>
<accession>A0A0P6WHR8</accession>
<dbReference type="InterPro" id="IPR006015">
    <property type="entry name" value="Universal_stress_UspA"/>
</dbReference>
<dbReference type="EMBL" id="LJYW01000001">
    <property type="protein sequence ID" value="KPL54287.1"/>
    <property type="molecule type" value="Genomic_DNA"/>
</dbReference>
<dbReference type="PANTHER" id="PTHR46268">
    <property type="entry name" value="STRESS RESPONSE PROTEIN NHAX"/>
    <property type="match status" value="1"/>
</dbReference>
<keyword evidence="4" id="KW-1185">Reference proteome</keyword>
<proteinExistence type="inferred from homology"/>
<comment type="similarity">
    <text evidence="1">Belongs to the universal stress protein A family.</text>
</comment>
<dbReference type="STRING" id="665126.ABB55_20420"/>
<sequence length="278" mass="28866">MAIKDILLLLDLGREAGPSAAVAVDLAARFQAHVTGVALAIDPIVPGFVAAPIPVELIEAARDEAIRTAQGAAAGFEALAERTGVSRETRIVEVLMGGAPDSLLANCRLTDLVVVGQQDSSAPEAMREELIEAALFEGTAPLLILPYITRGGSIPTGKVMIAWDGSRTAARAVHHALPFLAIAQSITVVMVGTALDQPGEPGADLATYLARHGFSVDVETIPAPATGVSDALLNHAADRGFDLLVMGGYGHSRVREFLFGGATRGILANMTVPVLMAH</sequence>
<dbReference type="CDD" id="cd00293">
    <property type="entry name" value="USP-like"/>
    <property type="match status" value="1"/>
</dbReference>
<dbReference type="Pfam" id="PF00582">
    <property type="entry name" value="Usp"/>
    <property type="match status" value="1"/>
</dbReference>
<name>A0A0P6WHR8_9HYPH</name>
<evidence type="ECO:0000313" key="3">
    <source>
        <dbReference type="EMBL" id="KPL54287.1"/>
    </source>
</evidence>
<comment type="caution">
    <text evidence="3">The sequence shown here is derived from an EMBL/GenBank/DDBJ whole genome shotgun (WGS) entry which is preliminary data.</text>
</comment>
<dbReference type="Gene3D" id="3.40.50.12370">
    <property type="match status" value="1"/>
</dbReference>
<dbReference type="PANTHER" id="PTHR46268:SF15">
    <property type="entry name" value="UNIVERSAL STRESS PROTEIN HP_0031"/>
    <property type="match status" value="1"/>
</dbReference>
<dbReference type="PRINTS" id="PR01438">
    <property type="entry name" value="UNVRSLSTRESS"/>
</dbReference>
<gene>
    <name evidence="3" type="ORF">ABB55_20420</name>
</gene>
<evidence type="ECO:0000256" key="1">
    <source>
        <dbReference type="ARBA" id="ARBA00008791"/>
    </source>
</evidence>
<protein>
    <submittedName>
        <fullName evidence="3">Universal stress protein UspA</fullName>
    </submittedName>
</protein>
<evidence type="ECO:0000313" key="4">
    <source>
        <dbReference type="Proteomes" id="UP000048984"/>
    </source>
</evidence>
<feature type="domain" description="UspA" evidence="2">
    <location>
        <begin position="229"/>
        <end position="277"/>
    </location>
</feature>
<dbReference type="Proteomes" id="UP000048984">
    <property type="component" value="Unassembled WGS sequence"/>
</dbReference>
<organism evidence="3 4">
    <name type="scientific">Prosthecodimorpha hirschii</name>
    <dbReference type="NCBI Taxonomy" id="665126"/>
    <lineage>
        <taxon>Bacteria</taxon>
        <taxon>Pseudomonadati</taxon>
        <taxon>Pseudomonadota</taxon>
        <taxon>Alphaproteobacteria</taxon>
        <taxon>Hyphomicrobiales</taxon>
        <taxon>Ancalomicrobiaceae</taxon>
        <taxon>Prosthecodimorpha</taxon>
    </lineage>
</organism>
<evidence type="ECO:0000259" key="2">
    <source>
        <dbReference type="Pfam" id="PF00582"/>
    </source>
</evidence>